<organism evidence="2 3">
    <name type="scientific">Ichthyophthirius multifiliis</name>
    <name type="common">White spot disease agent</name>
    <name type="synonym">Ich</name>
    <dbReference type="NCBI Taxonomy" id="5932"/>
    <lineage>
        <taxon>Eukaryota</taxon>
        <taxon>Sar</taxon>
        <taxon>Alveolata</taxon>
        <taxon>Ciliophora</taxon>
        <taxon>Intramacronucleata</taxon>
        <taxon>Oligohymenophorea</taxon>
        <taxon>Hymenostomatida</taxon>
        <taxon>Ophryoglenina</taxon>
        <taxon>Ichthyophthirius</taxon>
    </lineage>
</organism>
<name>G0QXP4_ICHMU</name>
<dbReference type="GeneID" id="14906120"/>
<keyword evidence="1" id="KW-0472">Membrane</keyword>
<feature type="non-terminal residue" evidence="2">
    <location>
        <position position="1"/>
    </location>
</feature>
<evidence type="ECO:0000256" key="1">
    <source>
        <dbReference type="SAM" id="Phobius"/>
    </source>
</evidence>
<keyword evidence="1" id="KW-0812">Transmembrane</keyword>
<accession>G0QXP4</accession>
<gene>
    <name evidence="2" type="ORF">IMG5_144550</name>
</gene>
<evidence type="ECO:0000313" key="2">
    <source>
        <dbReference type="EMBL" id="EGR29981.1"/>
    </source>
</evidence>
<dbReference type="Proteomes" id="UP000008983">
    <property type="component" value="Unassembled WGS sequence"/>
</dbReference>
<reference evidence="2 3" key="1">
    <citation type="submission" date="2011-07" db="EMBL/GenBank/DDBJ databases">
        <authorList>
            <person name="Coyne R."/>
            <person name="Brami D."/>
            <person name="Johnson J."/>
            <person name="Hostetler J."/>
            <person name="Hannick L."/>
            <person name="Clark T."/>
            <person name="Cassidy-Hanley D."/>
            <person name="Inman J."/>
        </authorList>
    </citation>
    <scope>NUCLEOTIDE SEQUENCE [LARGE SCALE GENOMIC DNA]</scope>
    <source>
        <strain evidence="2 3">G5</strain>
    </source>
</reference>
<dbReference type="AlphaFoldDB" id="G0QXP4"/>
<proteinExistence type="predicted"/>
<feature type="transmembrane region" description="Helical" evidence="1">
    <location>
        <begin position="88"/>
        <end position="104"/>
    </location>
</feature>
<evidence type="ECO:0008006" key="4">
    <source>
        <dbReference type="Google" id="ProtNLM"/>
    </source>
</evidence>
<dbReference type="InParanoid" id="G0QXP4"/>
<dbReference type="RefSeq" id="XP_004031217.1">
    <property type="nucleotide sequence ID" value="XM_004031169.1"/>
</dbReference>
<feature type="transmembrane region" description="Helical" evidence="1">
    <location>
        <begin position="111"/>
        <end position="144"/>
    </location>
</feature>
<keyword evidence="3" id="KW-1185">Reference proteome</keyword>
<protein>
    <recommendedName>
        <fullName evidence="4">Transmembrane protein</fullName>
    </recommendedName>
</protein>
<sequence>KKNHFLIFALSNFSFKIGILRQNQFHHYLFRLKFKLFFHNYFTYWKIIQNVKINQIIQKTKNYQFYIKMKKESVQFTFFPFDQINCQNQLLFWFFFQIFYLLSYKQKKNAFYYYLQIGSFFLFFISTLQISVFKILLFSVFNYFSQLLQSLQDFKTNYFLFMHQTDFFY</sequence>
<keyword evidence="1" id="KW-1133">Transmembrane helix</keyword>
<evidence type="ECO:0000313" key="3">
    <source>
        <dbReference type="Proteomes" id="UP000008983"/>
    </source>
</evidence>
<dbReference type="EMBL" id="GL984086">
    <property type="protein sequence ID" value="EGR29981.1"/>
    <property type="molecule type" value="Genomic_DNA"/>
</dbReference>